<proteinExistence type="predicted"/>
<name>A0A2A6E8H0_TANFO</name>
<dbReference type="Proteomes" id="UP000219259">
    <property type="component" value="Unassembled WGS sequence"/>
</dbReference>
<dbReference type="EMBL" id="NSLJ01000016">
    <property type="protein sequence ID" value="PDP43671.1"/>
    <property type="molecule type" value="Genomic_DNA"/>
</dbReference>
<evidence type="ECO:0000313" key="3">
    <source>
        <dbReference type="Proteomes" id="UP000219259"/>
    </source>
</evidence>
<comment type="caution">
    <text evidence="2">The sequence shown here is derived from an EMBL/GenBank/DDBJ whole genome shotgun (WGS) entry which is preliminary data.</text>
</comment>
<dbReference type="AlphaFoldDB" id="A0A2A6E8H0"/>
<evidence type="ECO:0000313" key="2">
    <source>
        <dbReference type="EMBL" id="PDP43671.1"/>
    </source>
</evidence>
<dbReference type="SUPFAM" id="SSF54427">
    <property type="entry name" value="NTF2-like"/>
    <property type="match status" value="1"/>
</dbReference>
<gene>
    <name evidence="2" type="ORF">CLI86_07270</name>
</gene>
<dbReference type="Pfam" id="PF14534">
    <property type="entry name" value="DUF4440"/>
    <property type="match status" value="1"/>
</dbReference>
<dbReference type="Gene3D" id="3.10.450.50">
    <property type="match status" value="1"/>
</dbReference>
<feature type="domain" description="DUF4440" evidence="1">
    <location>
        <begin position="37"/>
        <end position="134"/>
    </location>
</feature>
<dbReference type="InterPro" id="IPR032710">
    <property type="entry name" value="NTF2-like_dom_sf"/>
</dbReference>
<protein>
    <submittedName>
        <fullName evidence="2">DUF4440 domain-containing protein</fullName>
    </submittedName>
</protein>
<organism evidence="2 3">
    <name type="scientific">Tannerella forsythia</name>
    <name type="common">Bacteroides forsythus</name>
    <dbReference type="NCBI Taxonomy" id="28112"/>
    <lineage>
        <taxon>Bacteria</taxon>
        <taxon>Pseudomonadati</taxon>
        <taxon>Bacteroidota</taxon>
        <taxon>Bacteroidia</taxon>
        <taxon>Bacteroidales</taxon>
        <taxon>Tannerellaceae</taxon>
        <taxon>Tannerella</taxon>
    </lineage>
</organism>
<evidence type="ECO:0000259" key="1">
    <source>
        <dbReference type="Pfam" id="PF14534"/>
    </source>
</evidence>
<reference evidence="2 3" key="1">
    <citation type="submission" date="2017-09" db="EMBL/GenBank/DDBJ databases">
        <title>Phase variable restriction modification systems are present in the genome sequences of periodontal pathogens Prevotella intermedia, Tannerella forsythia and Porphyromonas gingivalis.</title>
        <authorList>
            <person name="Haigh R.D."/>
            <person name="Crawford L."/>
            <person name="Ralph J."/>
            <person name="Wanford J."/>
            <person name="Vartoukian S.R."/>
            <person name="Hijazib K."/>
            <person name="Wade W."/>
            <person name="Oggioni M.R."/>
        </authorList>
    </citation>
    <scope>NUCLEOTIDE SEQUENCE [LARGE SCALE GENOMIC DNA]</scope>
    <source>
        <strain evidence="2 3">WW11663</strain>
    </source>
</reference>
<sequence length="145" mass="16462">MIFILGIIMGLQTLYAQQKPEESKPEEALIALSKMKWKWMAEKDVASLDDLFHANAVFVHMGGTMNKEQEIGVIKSGRIEYKHAEIQETTVRFVDQTAIVLDKIRLTAIVGGKEVVNPFMVTEVYVFTDNRWKLASLSFTRLLGD</sequence>
<dbReference type="InterPro" id="IPR027843">
    <property type="entry name" value="DUF4440"/>
</dbReference>
<accession>A0A2A6E8H0</accession>